<dbReference type="SUPFAM" id="SSF56281">
    <property type="entry name" value="Metallo-hydrolase/oxidoreductase"/>
    <property type="match status" value="1"/>
</dbReference>
<dbReference type="PANTHER" id="PTHR30619">
    <property type="entry name" value="DNA INTERNALIZATION/COMPETENCE PROTEIN COMEC/REC2"/>
    <property type="match status" value="1"/>
</dbReference>
<organism evidence="3 4">
    <name type="scientific">Eiseniibacteriota bacterium</name>
    <dbReference type="NCBI Taxonomy" id="2212470"/>
    <lineage>
        <taxon>Bacteria</taxon>
        <taxon>Candidatus Eiseniibacteriota</taxon>
    </lineage>
</organism>
<dbReference type="PANTHER" id="PTHR30619:SF1">
    <property type="entry name" value="RECOMBINATION PROTEIN 2"/>
    <property type="match status" value="1"/>
</dbReference>
<keyword evidence="1" id="KW-0732">Signal</keyword>
<feature type="domain" description="Metallo-beta-lactamase" evidence="2">
    <location>
        <begin position="95"/>
        <end position="198"/>
    </location>
</feature>
<evidence type="ECO:0000313" key="3">
    <source>
        <dbReference type="EMBL" id="TMQ70667.1"/>
    </source>
</evidence>
<feature type="chain" id="PRO_5021704646" evidence="1">
    <location>
        <begin position="20"/>
        <end position="237"/>
    </location>
</feature>
<feature type="signal peptide" evidence="1">
    <location>
        <begin position="1"/>
        <end position="19"/>
    </location>
</feature>
<comment type="caution">
    <text evidence="3">The sequence shown here is derived from an EMBL/GenBank/DDBJ whole genome shotgun (WGS) entry which is preliminary data.</text>
</comment>
<proteinExistence type="predicted"/>
<dbReference type="Pfam" id="PF00753">
    <property type="entry name" value="Lactamase_B"/>
    <property type="match status" value="1"/>
</dbReference>
<evidence type="ECO:0000259" key="2">
    <source>
        <dbReference type="Pfam" id="PF00753"/>
    </source>
</evidence>
<dbReference type="Gene3D" id="3.60.15.10">
    <property type="entry name" value="Ribonuclease Z/Hydroxyacylglutathione hydrolase-like"/>
    <property type="match status" value="1"/>
</dbReference>
<gene>
    <name evidence="3" type="ORF">E6K80_07800</name>
</gene>
<accession>A0A538U449</accession>
<dbReference type="Proteomes" id="UP000319836">
    <property type="component" value="Unassembled WGS sequence"/>
</dbReference>
<dbReference type="InterPro" id="IPR001279">
    <property type="entry name" value="Metallo-B-lactamas"/>
</dbReference>
<name>A0A538U449_UNCEI</name>
<dbReference type="EMBL" id="VBPA01000188">
    <property type="protein sequence ID" value="TMQ70667.1"/>
    <property type="molecule type" value="Genomic_DNA"/>
</dbReference>
<sequence length="237" mass="24198">MTLRAIASAAAAAPHAAWATGHSPWPVALAAFGAGCAALASLEPRDVAHAPRLSGRAGRHLPWIASTAIALALGLAVSVPTLRPPPAHWWLVAVDVGQGDALAVGGPNGWTLIDTGPRSPTHDAGSSALVPFFQWAAVRRLDAVILTHDHRDHTGGAAAVERALPIGRWWLGGASPRPRGAPRSAALAHAGDTLGSAPRLVARWPVGGFVSRDLNAGSLVLEAGEGEGRALLAADVD</sequence>
<evidence type="ECO:0000256" key="1">
    <source>
        <dbReference type="SAM" id="SignalP"/>
    </source>
</evidence>
<dbReference type="InterPro" id="IPR052159">
    <property type="entry name" value="Competence_DNA_uptake"/>
</dbReference>
<feature type="non-terminal residue" evidence="3">
    <location>
        <position position="237"/>
    </location>
</feature>
<dbReference type="GO" id="GO:0016787">
    <property type="term" value="F:hydrolase activity"/>
    <property type="evidence" value="ECO:0007669"/>
    <property type="project" value="UniProtKB-KW"/>
</dbReference>
<protein>
    <submittedName>
        <fullName evidence="3">MBL fold metallo-hydrolase</fullName>
    </submittedName>
</protein>
<dbReference type="AlphaFoldDB" id="A0A538U449"/>
<keyword evidence="3" id="KW-0378">Hydrolase</keyword>
<dbReference type="InterPro" id="IPR036866">
    <property type="entry name" value="RibonucZ/Hydroxyglut_hydro"/>
</dbReference>
<reference evidence="3 4" key="1">
    <citation type="journal article" date="2019" name="Nat. Microbiol.">
        <title>Mediterranean grassland soil C-N compound turnover is dependent on rainfall and depth, and is mediated by genomically divergent microorganisms.</title>
        <authorList>
            <person name="Diamond S."/>
            <person name="Andeer P.F."/>
            <person name="Li Z."/>
            <person name="Crits-Christoph A."/>
            <person name="Burstein D."/>
            <person name="Anantharaman K."/>
            <person name="Lane K.R."/>
            <person name="Thomas B.C."/>
            <person name="Pan C."/>
            <person name="Northen T.R."/>
            <person name="Banfield J.F."/>
        </authorList>
    </citation>
    <scope>NUCLEOTIDE SEQUENCE [LARGE SCALE GENOMIC DNA]</scope>
    <source>
        <strain evidence="3">WS_10</strain>
    </source>
</reference>
<evidence type="ECO:0000313" key="4">
    <source>
        <dbReference type="Proteomes" id="UP000319836"/>
    </source>
</evidence>